<comment type="caution">
    <text evidence="1">The sequence shown here is derived from an EMBL/GenBank/DDBJ whole genome shotgun (WGS) entry which is preliminary data.</text>
</comment>
<reference evidence="1" key="1">
    <citation type="journal article" date="2014" name="Front. Microbiol.">
        <title>High frequency of phylogenetically diverse reductive dehalogenase-homologous genes in deep subseafloor sedimentary metagenomes.</title>
        <authorList>
            <person name="Kawai M."/>
            <person name="Futagami T."/>
            <person name="Toyoda A."/>
            <person name="Takaki Y."/>
            <person name="Nishi S."/>
            <person name="Hori S."/>
            <person name="Arai W."/>
            <person name="Tsubouchi T."/>
            <person name="Morono Y."/>
            <person name="Uchiyama I."/>
            <person name="Ito T."/>
            <person name="Fujiyama A."/>
            <person name="Inagaki F."/>
            <person name="Takami H."/>
        </authorList>
    </citation>
    <scope>NUCLEOTIDE SEQUENCE</scope>
    <source>
        <strain evidence="1">Expedition CK06-06</strain>
    </source>
</reference>
<feature type="non-terminal residue" evidence="1">
    <location>
        <position position="255"/>
    </location>
</feature>
<evidence type="ECO:0000313" key="1">
    <source>
        <dbReference type="EMBL" id="GAH80430.1"/>
    </source>
</evidence>
<evidence type="ECO:0008006" key="2">
    <source>
        <dbReference type="Google" id="ProtNLM"/>
    </source>
</evidence>
<gene>
    <name evidence="1" type="ORF">S03H2_55458</name>
</gene>
<name>X1JFZ2_9ZZZZ</name>
<feature type="non-terminal residue" evidence="1">
    <location>
        <position position="1"/>
    </location>
</feature>
<dbReference type="EMBL" id="BARU01035419">
    <property type="protein sequence ID" value="GAH80430.1"/>
    <property type="molecule type" value="Genomic_DNA"/>
</dbReference>
<dbReference type="AlphaFoldDB" id="X1JFZ2"/>
<sequence length="255" mass="28238">ATGSDSCMVTVHPMPVEPQAQIFETVPANQTGYVVDALDEANTTVTVNTTDTVTVTIIKYESNPHPEDPMPDAGIPKYADIFVSDPDAVDWPIYVEMSYTDEEVEGLEESSLGMYYWFNGTWQRCSNTGVDTERNVVWAYMTAEEASGSPILIAGTHEIITPPLPPFFSNLNITPAQLEVGDNVTISLDIMNPNDRPITYAVDMKIENIPPPTWPPMDVYLRIWVDLEAYESKTVSHTMTTDTDGNFTVTVQGMT</sequence>
<accession>X1JFZ2</accession>
<organism evidence="1">
    <name type="scientific">marine sediment metagenome</name>
    <dbReference type="NCBI Taxonomy" id="412755"/>
    <lineage>
        <taxon>unclassified sequences</taxon>
        <taxon>metagenomes</taxon>
        <taxon>ecological metagenomes</taxon>
    </lineage>
</organism>
<proteinExistence type="predicted"/>
<protein>
    <recommendedName>
        <fullName evidence="2">CARDB domain-containing protein</fullName>
    </recommendedName>
</protein>